<dbReference type="InterPro" id="IPR050955">
    <property type="entry name" value="Plant_Biomass_Hydrol_Est"/>
</dbReference>
<organism evidence="3 4">
    <name type="scientific">Nocardia albiluteola</name>
    <dbReference type="NCBI Taxonomy" id="2842303"/>
    <lineage>
        <taxon>Bacteria</taxon>
        <taxon>Bacillati</taxon>
        <taxon>Actinomycetota</taxon>
        <taxon>Actinomycetes</taxon>
        <taxon>Mycobacteriales</taxon>
        <taxon>Nocardiaceae</taxon>
        <taxon>Nocardia</taxon>
    </lineage>
</organism>
<evidence type="ECO:0000313" key="3">
    <source>
        <dbReference type="EMBL" id="MBU3060083.1"/>
    </source>
</evidence>
<dbReference type="Gene3D" id="3.40.50.1820">
    <property type="entry name" value="alpha/beta hydrolase"/>
    <property type="match status" value="1"/>
</dbReference>
<gene>
    <name evidence="3" type="ORF">KO481_00880</name>
</gene>
<keyword evidence="4" id="KW-1185">Reference proteome</keyword>
<protein>
    <submittedName>
        <fullName evidence="3">Alpha/beta fold hydrolase</fullName>
    </submittedName>
</protein>
<dbReference type="GO" id="GO:0016787">
    <property type="term" value="F:hydrolase activity"/>
    <property type="evidence" value="ECO:0007669"/>
    <property type="project" value="UniProtKB-KW"/>
</dbReference>
<dbReference type="Pfam" id="PF02230">
    <property type="entry name" value="Abhydrolase_2"/>
    <property type="match status" value="1"/>
</dbReference>
<proteinExistence type="predicted"/>
<evidence type="ECO:0000259" key="2">
    <source>
        <dbReference type="Pfam" id="PF02230"/>
    </source>
</evidence>
<name>A0ABS6AQB2_9NOCA</name>
<sequence length="293" mass="31526">MRNPASELVVERRALTHGRRRRTYTVVRPRQPAPGAALVLVLHGTMQSADSMREFSEDAFDRLALGGNVVVYPDALHREWNGARRAKMLFRDVKQVDDVGFLRMLAQEVATTLGTGRVYTIGFSLGGQMVIRLVHEAPDLLAGAALLSANQPTPEALAVHRGTVVPVPLIAMHGTADPLSRFDGGSVSLRGWFPKGNHLGAARTAAYFARRNGIHTSPAFRWLGPEDGVTEGQVCRTEYRGPGCPPVTLYTLVGAGHQIPGASQGGRLMFGSPTRAIDAVTVIAEFFGLAAGR</sequence>
<feature type="domain" description="Phospholipase/carboxylesterase/thioesterase" evidence="2">
    <location>
        <begin position="104"/>
        <end position="179"/>
    </location>
</feature>
<reference evidence="3 4" key="1">
    <citation type="submission" date="2021-06" db="EMBL/GenBank/DDBJ databases">
        <title>Actinomycetes sequencing.</title>
        <authorList>
            <person name="Shan Q."/>
        </authorList>
    </citation>
    <scope>NUCLEOTIDE SEQUENCE [LARGE SCALE GENOMIC DNA]</scope>
    <source>
        <strain evidence="3 4">NEAU-G5</strain>
    </source>
</reference>
<evidence type="ECO:0000256" key="1">
    <source>
        <dbReference type="ARBA" id="ARBA00022729"/>
    </source>
</evidence>
<dbReference type="SUPFAM" id="SSF53474">
    <property type="entry name" value="alpha/beta-Hydrolases"/>
    <property type="match status" value="1"/>
</dbReference>
<dbReference type="Proteomes" id="UP000733379">
    <property type="component" value="Unassembled WGS sequence"/>
</dbReference>
<dbReference type="PANTHER" id="PTHR43037:SF1">
    <property type="entry name" value="BLL1128 PROTEIN"/>
    <property type="match status" value="1"/>
</dbReference>
<comment type="caution">
    <text evidence="3">The sequence shown here is derived from an EMBL/GenBank/DDBJ whole genome shotgun (WGS) entry which is preliminary data.</text>
</comment>
<dbReference type="InterPro" id="IPR029058">
    <property type="entry name" value="AB_hydrolase_fold"/>
</dbReference>
<keyword evidence="3" id="KW-0378">Hydrolase</keyword>
<dbReference type="PANTHER" id="PTHR43037">
    <property type="entry name" value="UNNAMED PRODUCT-RELATED"/>
    <property type="match status" value="1"/>
</dbReference>
<keyword evidence="1" id="KW-0732">Signal</keyword>
<dbReference type="RefSeq" id="WP_215914998.1">
    <property type="nucleotide sequence ID" value="NZ_JAHKNI010000001.1"/>
</dbReference>
<accession>A0ABS6AQB2</accession>
<dbReference type="EMBL" id="JAHKNI010000001">
    <property type="protein sequence ID" value="MBU3060083.1"/>
    <property type="molecule type" value="Genomic_DNA"/>
</dbReference>
<evidence type="ECO:0000313" key="4">
    <source>
        <dbReference type="Proteomes" id="UP000733379"/>
    </source>
</evidence>
<dbReference type="InterPro" id="IPR003140">
    <property type="entry name" value="PLipase/COase/thioEstase"/>
</dbReference>